<comment type="similarity">
    <text evidence="5">Belongs to the NIPA (TC 2.A.7) family.</text>
</comment>
<comment type="caution">
    <text evidence="5">Lacks conserved residue(s) required for the propagation of feature annotation.</text>
</comment>
<keyword evidence="5" id="KW-0967">Endosome</keyword>
<dbReference type="GO" id="GO:0015693">
    <property type="term" value="P:magnesium ion transport"/>
    <property type="evidence" value="ECO:0000318"/>
    <property type="project" value="GO_Central"/>
</dbReference>
<feature type="transmembrane region" description="Helical" evidence="5">
    <location>
        <begin position="187"/>
        <end position="211"/>
    </location>
</feature>
<gene>
    <name evidence="6" type="ORF">LSAT_V11C500266110</name>
</gene>
<accession>A0A9R1VMF9</accession>
<protein>
    <recommendedName>
        <fullName evidence="5">Probable magnesium transporter</fullName>
    </recommendedName>
</protein>
<keyword evidence="5" id="KW-0460">Magnesium</keyword>
<keyword evidence="5" id="KW-1003">Cell membrane</keyword>
<evidence type="ECO:0000256" key="3">
    <source>
        <dbReference type="ARBA" id="ARBA00022989"/>
    </source>
</evidence>
<evidence type="ECO:0000313" key="7">
    <source>
        <dbReference type="Proteomes" id="UP000235145"/>
    </source>
</evidence>
<evidence type="ECO:0000313" key="6">
    <source>
        <dbReference type="EMBL" id="KAJ0207555.1"/>
    </source>
</evidence>
<dbReference type="EMBL" id="NBSK02000005">
    <property type="protein sequence ID" value="KAJ0207555.1"/>
    <property type="molecule type" value="Genomic_DNA"/>
</dbReference>
<dbReference type="Pfam" id="PF05653">
    <property type="entry name" value="Mg_trans_NIPA"/>
    <property type="match status" value="1"/>
</dbReference>
<dbReference type="Proteomes" id="UP000235145">
    <property type="component" value="Unassembled WGS sequence"/>
</dbReference>
<dbReference type="InterPro" id="IPR008521">
    <property type="entry name" value="Mg_trans_NIPA"/>
</dbReference>
<dbReference type="AlphaFoldDB" id="A0A9R1VMF9"/>
<dbReference type="GO" id="GO:0005769">
    <property type="term" value="C:early endosome"/>
    <property type="evidence" value="ECO:0007669"/>
    <property type="project" value="UniProtKB-SubCell"/>
</dbReference>
<dbReference type="PANTHER" id="PTHR12570">
    <property type="match status" value="1"/>
</dbReference>
<feature type="transmembrane region" description="Helical" evidence="5">
    <location>
        <begin position="113"/>
        <end position="139"/>
    </location>
</feature>
<feature type="transmembrane region" description="Helical" evidence="5">
    <location>
        <begin position="159"/>
        <end position="180"/>
    </location>
</feature>
<evidence type="ECO:0000256" key="4">
    <source>
        <dbReference type="ARBA" id="ARBA00023136"/>
    </source>
</evidence>
<keyword evidence="5" id="KW-0813">Transport</keyword>
<dbReference type="GO" id="GO:0005886">
    <property type="term" value="C:plasma membrane"/>
    <property type="evidence" value="ECO:0007669"/>
    <property type="project" value="UniProtKB-SubCell"/>
</dbReference>
<keyword evidence="4 5" id="KW-0472">Membrane</keyword>
<evidence type="ECO:0000256" key="1">
    <source>
        <dbReference type="ARBA" id="ARBA00004141"/>
    </source>
</evidence>
<feature type="transmembrane region" description="Helical" evidence="5">
    <location>
        <begin position="68"/>
        <end position="92"/>
    </location>
</feature>
<proteinExistence type="inferred from homology"/>
<evidence type="ECO:0000256" key="5">
    <source>
        <dbReference type="RuleBase" id="RU363078"/>
    </source>
</evidence>
<comment type="caution">
    <text evidence="6">The sequence shown here is derived from an EMBL/GenBank/DDBJ whole genome shotgun (WGS) entry which is preliminary data.</text>
</comment>
<sequence>MSADNIKGLILALSSSLFIGSSFIIKKKGLNKTGASGIRAGSGGYSYLYEPLWWVGMITKVANFVASAFALAILVTPLGVLSIIIQVVFKNINQFNMRRVGRKKEKMQIGKGVVLAHIFGVLGCALCVVGSITIALHAPQERAIESVIEVWDPATEPSFILYGVLVLVVVFILVLCYIPLYGHTHVMCYIGVCSLVGSLSVMSVKGLGIALKLTFSGTNQLALDTFNTARTFFIKPKTWLLLP</sequence>
<comment type="function">
    <text evidence="5">Acts as a Mg(2+) transporter. Can also transport other divalent cations such as Fe(2+), Sr(2+), Ba(2+), Mn(2+) and Co(2+) but to a much less extent than Mg(2+).</text>
</comment>
<dbReference type="PANTHER" id="PTHR12570:SF95">
    <property type="entry name" value="MAGNESIUM TRANSPORTER-RELATED"/>
    <property type="match status" value="1"/>
</dbReference>
<comment type="subunit">
    <text evidence="5">Homodimer.</text>
</comment>
<evidence type="ECO:0000256" key="2">
    <source>
        <dbReference type="ARBA" id="ARBA00022692"/>
    </source>
</evidence>
<dbReference type="GO" id="GO:0016020">
    <property type="term" value="C:membrane"/>
    <property type="evidence" value="ECO:0000318"/>
    <property type="project" value="GO_Central"/>
</dbReference>
<keyword evidence="3 5" id="KW-1133">Transmembrane helix</keyword>
<feature type="transmembrane region" description="Helical" evidence="5">
    <location>
        <begin position="6"/>
        <end position="25"/>
    </location>
</feature>
<organism evidence="6 7">
    <name type="scientific">Lactuca sativa</name>
    <name type="common">Garden lettuce</name>
    <dbReference type="NCBI Taxonomy" id="4236"/>
    <lineage>
        <taxon>Eukaryota</taxon>
        <taxon>Viridiplantae</taxon>
        <taxon>Streptophyta</taxon>
        <taxon>Embryophyta</taxon>
        <taxon>Tracheophyta</taxon>
        <taxon>Spermatophyta</taxon>
        <taxon>Magnoliopsida</taxon>
        <taxon>eudicotyledons</taxon>
        <taxon>Gunneridae</taxon>
        <taxon>Pentapetalae</taxon>
        <taxon>asterids</taxon>
        <taxon>campanulids</taxon>
        <taxon>Asterales</taxon>
        <taxon>Asteraceae</taxon>
        <taxon>Cichorioideae</taxon>
        <taxon>Cichorieae</taxon>
        <taxon>Lactucinae</taxon>
        <taxon>Lactuca</taxon>
    </lineage>
</organism>
<comment type="subcellular location">
    <subcellularLocation>
        <location evidence="5">Cell membrane</location>
        <topology evidence="5">Multi-pass membrane protein</topology>
    </subcellularLocation>
    <subcellularLocation>
        <location evidence="5">Early endosome</location>
    </subcellularLocation>
    <subcellularLocation>
        <location evidence="1">Membrane</location>
        <topology evidence="1">Multi-pass membrane protein</topology>
    </subcellularLocation>
</comment>
<keyword evidence="7" id="KW-1185">Reference proteome</keyword>
<name>A0A9R1VMF9_LACSA</name>
<dbReference type="GO" id="GO:0015095">
    <property type="term" value="F:magnesium ion transmembrane transporter activity"/>
    <property type="evidence" value="ECO:0007669"/>
    <property type="project" value="UniProtKB-UniRule"/>
</dbReference>
<reference evidence="6 7" key="1">
    <citation type="journal article" date="2017" name="Nat. Commun.">
        <title>Genome assembly with in vitro proximity ligation data and whole-genome triplication in lettuce.</title>
        <authorList>
            <person name="Reyes-Chin-Wo S."/>
            <person name="Wang Z."/>
            <person name="Yang X."/>
            <person name="Kozik A."/>
            <person name="Arikit S."/>
            <person name="Song C."/>
            <person name="Xia L."/>
            <person name="Froenicke L."/>
            <person name="Lavelle D.O."/>
            <person name="Truco M.J."/>
            <person name="Xia R."/>
            <person name="Zhu S."/>
            <person name="Xu C."/>
            <person name="Xu H."/>
            <person name="Xu X."/>
            <person name="Cox K."/>
            <person name="Korf I."/>
            <person name="Meyers B.C."/>
            <person name="Michelmore R.W."/>
        </authorList>
    </citation>
    <scope>NUCLEOTIDE SEQUENCE [LARGE SCALE GENOMIC DNA]</scope>
    <source>
        <strain evidence="7">cv. Salinas</strain>
        <tissue evidence="6">Seedlings</tissue>
    </source>
</reference>
<keyword evidence="5" id="KW-0406">Ion transport</keyword>
<keyword evidence="2 5" id="KW-0812">Transmembrane</keyword>